<reference evidence="1 2" key="2">
    <citation type="submission" date="2018-11" db="EMBL/GenBank/DDBJ databases">
        <authorList>
            <consortium name="Pathogen Informatics"/>
        </authorList>
    </citation>
    <scope>NUCLEOTIDE SEQUENCE [LARGE SCALE GENOMIC DNA]</scope>
</reference>
<dbReference type="AlphaFoldDB" id="A0A0R3TRA7"/>
<organism evidence="3">
    <name type="scientific">Rodentolepis nana</name>
    <name type="common">Dwarf tapeworm</name>
    <name type="synonym">Hymenolepis nana</name>
    <dbReference type="NCBI Taxonomy" id="102285"/>
    <lineage>
        <taxon>Eukaryota</taxon>
        <taxon>Metazoa</taxon>
        <taxon>Spiralia</taxon>
        <taxon>Lophotrochozoa</taxon>
        <taxon>Platyhelminthes</taxon>
        <taxon>Cestoda</taxon>
        <taxon>Eucestoda</taxon>
        <taxon>Cyclophyllidea</taxon>
        <taxon>Hymenolepididae</taxon>
        <taxon>Rodentolepis</taxon>
    </lineage>
</organism>
<dbReference type="EMBL" id="UZAE01012880">
    <property type="protein sequence ID" value="VDO07176.1"/>
    <property type="molecule type" value="Genomic_DNA"/>
</dbReference>
<evidence type="ECO:0000313" key="1">
    <source>
        <dbReference type="EMBL" id="VDO07176.1"/>
    </source>
</evidence>
<sequence length="91" mass="10029">MTTFGETLSTLHLFTAPDPYHTIPCCLTIRCVRMLFHGVNSCSSACEYCSTNDDVVDCKGIMTLGVIGLGNMRCLATRAALACYFDIYLYI</sequence>
<name>A0A0R3TRA7_RODNA</name>
<evidence type="ECO:0000313" key="2">
    <source>
        <dbReference type="Proteomes" id="UP000278807"/>
    </source>
</evidence>
<evidence type="ECO:0000313" key="3">
    <source>
        <dbReference type="WBParaSite" id="HNAJ_0001010801-mRNA-1"/>
    </source>
</evidence>
<proteinExistence type="predicted"/>
<reference evidence="3" key="1">
    <citation type="submission" date="2017-02" db="UniProtKB">
        <authorList>
            <consortium name="WormBaseParasite"/>
        </authorList>
    </citation>
    <scope>IDENTIFICATION</scope>
</reference>
<keyword evidence="2" id="KW-1185">Reference proteome</keyword>
<dbReference type="WBParaSite" id="HNAJ_0001010801-mRNA-1">
    <property type="protein sequence ID" value="HNAJ_0001010801-mRNA-1"/>
    <property type="gene ID" value="HNAJ_0001010801"/>
</dbReference>
<dbReference type="Proteomes" id="UP000278807">
    <property type="component" value="Unassembled WGS sequence"/>
</dbReference>
<protein>
    <submittedName>
        <fullName evidence="3">ShKT domain-containing protein</fullName>
    </submittedName>
</protein>
<accession>A0A0R3TRA7</accession>
<gene>
    <name evidence="1" type="ORF">HNAJ_LOCUS10103</name>
</gene>